<evidence type="ECO:0000256" key="1">
    <source>
        <dbReference type="SAM" id="MobiDB-lite"/>
    </source>
</evidence>
<evidence type="ECO:0000313" key="3">
    <source>
        <dbReference type="Proteomes" id="UP001187192"/>
    </source>
</evidence>
<name>A0AA87ZIB9_FICCA</name>
<dbReference type="Proteomes" id="UP001187192">
    <property type="component" value="Unassembled WGS sequence"/>
</dbReference>
<organism evidence="2 3">
    <name type="scientific">Ficus carica</name>
    <name type="common">Common fig</name>
    <dbReference type="NCBI Taxonomy" id="3494"/>
    <lineage>
        <taxon>Eukaryota</taxon>
        <taxon>Viridiplantae</taxon>
        <taxon>Streptophyta</taxon>
        <taxon>Embryophyta</taxon>
        <taxon>Tracheophyta</taxon>
        <taxon>Spermatophyta</taxon>
        <taxon>Magnoliopsida</taxon>
        <taxon>eudicotyledons</taxon>
        <taxon>Gunneridae</taxon>
        <taxon>Pentapetalae</taxon>
        <taxon>rosids</taxon>
        <taxon>fabids</taxon>
        <taxon>Rosales</taxon>
        <taxon>Moraceae</taxon>
        <taxon>Ficeae</taxon>
        <taxon>Ficus</taxon>
    </lineage>
</organism>
<protein>
    <submittedName>
        <fullName evidence="2">Uncharacterized protein</fullName>
    </submittedName>
</protein>
<proteinExistence type="predicted"/>
<evidence type="ECO:0000313" key="2">
    <source>
        <dbReference type="EMBL" id="GMN33829.1"/>
    </source>
</evidence>
<gene>
    <name evidence="2" type="ORF">TIFTF001_004359</name>
</gene>
<keyword evidence="3" id="KW-1185">Reference proteome</keyword>
<comment type="caution">
    <text evidence="2">The sequence shown here is derived from an EMBL/GenBank/DDBJ whole genome shotgun (WGS) entry which is preliminary data.</text>
</comment>
<reference evidence="2" key="1">
    <citation type="submission" date="2023-07" db="EMBL/GenBank/DDBJ databases">
        <title>draft genome sequence of fig (Ficus carica).</title>
        <authorList>
            <person name="Takahashi T."/>
            <person name="Nishimura K."/>
        </authorList>
    </citation>
    <scope>NUCLEOTIDE SEQUENCE</scope>
</reference>
<feature type="compositionally biased region" description="Gly residues" evidence="1">
    <location>
        <begin position="1"/>
        <end position="16"/>
    </location>
</feature>
<feature type="region of interest" description="Disordered" evidence="1">
    <location>
        <begin position="1"/>
        <end position="29"/>
    </location>
</feature>
<dbReference type="EMBL" id="BTGU01000004">
    <property type="protein sequence ID" value="GMN33829.1"/>
    <property type="molecule type" value="Genomic_DNA"/>
</dbReference>
<dbReference type="AlphaFoldDB" id="A0AA87ZIB9"/>
<accession>A0AA87ZIB9</accession>
<sequence>MCAGGVRGGGGGGGRGSVREDAPYEENGDGCYMWRRWRGTQVREDEVGDGKWSCFRRKRGLSYEAVEGQSRSRICWLVTTSYRCNSSLLDCTPSIE</sequence>